<keyword evidence="1" id="KW-0732">Signal</keyword>
<dbReference type="EMBL" id="JBHSJF010000006">
    <property type="protein sequence ID" value="MFC5069345.1"/>
    <property type="molecule type" value="Genomic_DNA"/>
</dbReference>
<sequence>MRLALAAAFLVLAVPALAQPVPPLPPSITVSGEGSVSAKPDMATLSSGVVTEAKTAGDALAANSKAMETLLASFKSSGIEDKDLSTSGFSVQPKYDYQPNRTGDPRIIGYTVTNTLSVKIRDLSKLGTILDKAVTDGSNQINGLSFDIDKKAPLQDEARKEAFADAKRKAEIYAEAAGVKLGKLRDLSEQGGGFIPPRPMVMRPQMAAKADSVPVAEGEQDVQINITATWEIAP</sequence>
<accession>A0ABV9Z2Y4</accession>
<evidence type="ECO:0000256" key="1">
    <source>
        <dbReference type="SAM" id="SignalP"/>
    </source>
</evidence>
<reference evidence="3" key="1">
    <citation type="journal article" date="2019" name="Int. J. Syst. Evol. Microbiol.">
        <title>The Global Catalogue of Microorganisms (GCM) 10K type strain sequencing project: providing services to taxonomists for standard genome sequencing and annotation.</title>
        <authorList>
            <consortium name="The Broad Institute Genomics Platform"/>
            <consortium name="The Broad Institute Genome Sequencing Center for Infectious Disease"/>
            <person name="Wu L."/>
            <person name="Ma J."/>
        </authorList>
    </citation>
    <scope>NUCLEOTIDE SEQUENCE [LARGE SCALE GENOMIC DNA]</scope>
    <source>
        <strain evidence="3">CGMCC 1.16444</strain>
    </source>
</reference>
<dbReference type="RefSeq" id="WP_114958060.1">
    <property type="nucleotide sequence ID" value="NZ_JBHSJF010000006.1"/>
</dbReference>
<feature type="signal peptide" evidence="1">
    <location>
        <begin position="1"/>
        <end position="18"/>
    </location>
</feature>
<dbReference type="InterPro" id="IPR007497">
    <property type="entry name" value="SIMPL/DUF541"/>
</dbReference>
<proteinExistence type="predicted"/>
<dbReference type="Gene3D" id="3.30.110.170">
    <property type="entry name" value="Protein of unknown function (DUF541), domain 1"/>
    <property type="match status" value="1"/>
</dbReference>
<dbReference type="Proteomes" id="UP001595796">
    <property type="component" value="Unassembled WGS sequence"/>
</dbReference>
<comment type="caution">
    <text evidence="2">The sequence shown here is derived from an EMBL/GenBank/DDBJ whole genome shotgun (WGS) entry which is preliminary data.</text>
</comment>
<evidence type="ECO:0000313" key="2">
    <source>
        <dbReference type="EMBL" id="MFC5069345.1"/>
    </source>
</evidence>
<keyword evidence="3" id="KW-1185">Reference proteome</keyword>
<organism evidence="2 3">
    <name type="scientific">Flaviflagellibacter deserti</name>
    <dbReference type="NCBI Taxonomy" id="2267266"/>
    <lineage>
        <taxon>Bacteria</taxon>
        <taxon>Pseudomonadati</taxon>
        <taxon>Pseudomonadota</taxon>
        <taxon>Alphaproteobacteria</taxon>
        <taxon>Hyphomicrobiales</taxon>
        <taxon>Flaviflagellibacter</taxon>
    </lineage>
</organism>
<dbReference type="PANTHER" id="PTHR34387">
    <property type="entry name" value="SLR1258 PROTEIN"/>
    <property type="match status" value="1"/>
</dbReference>
<dbReference type="Pfam" id="PF04402">
    <property type="entry name" value="SIMPL"/>
    <property type="match status" value="1"/>
</dbReference>
<protein>
    <submittedName>
        <fullName evidence="2">SIMPL domain-containing protein</fullName>
    </submittedName>
</protein>
<gene>
    <name evidence="2" type="ORF">ACFPFW_15115</name>
</gene>
<dbReference type="PANTHER" id="PTHR34387:SF1">
    <property type="entry name" value="PERIPLASMIC IMMUNOGENIC PROTEIN"/>
    <property type="match status" value="1"/>
</dbReference>
<feature type="chain" id="PRO_5045102604" evidence="1">
    <location>
        <begin position="19"/>
        <end position="234"/>
    </location>
</feature>
<dbReference type="Gene3D" id="3.30.70.2970">
    <property type="entry name" value="Protein of unknown function (DUF541), domain 2"/>
    <property type="match status" value="1"/>
</dbReference>
<dbReference type="InterPro" id="IPR052022">
    <property type="entry name" value="26kDa_periplasmic_antigen"/>
</dbReference>
<name>A0ABV9Z2Y4_9HYPH</name>
<evidence type="ECO:0000313" key="3">
    <source>
        <dbReference type="Proteomes" id="UP001595796"/>
    </source>
</evidence>